<keyword evidence="1" id="KW-0732">Signal</keyword>
<reference evidence="2" key="1">
    <citation type="submission" date="2019-03" db="EMBL/GenBank/DDBJ databases">
        <title>WGS assembly of Setaria viridis.</title>
        <authorList>
            <person name="Huang P."/>
            <person name="Jenkins J."/>
            <person name="Grimwood J."/>
            <person name="Barry K."/>
            <person name="Healey A."/>
            <person name="Mamidi S."/>
            <person name="Sreedasyam A."/>
            <person name="Shu S."/>
            <person name="Feldman M."/>
            <person name="Wu J."/>
            <person name="Yu Y."/>
            <person name="Chen C."/>
            <person name="Johnson J."/>
            <person name="Rokhsar D."/>
            <person name="Baxter I."/>
            <person name="Schmutz J."/>
            <person name="Brutnell T."/>
            <person name="Kellogg E."/>
        </authorList>
    </citation>
    <scope>NUCLEOTIDE SEQUENCE [LARGE SCALE GENOMIC DNA]</scope>
</reference>
<name>A0A4U6WEE6_SETVI</name>
<gene>
    <name evidence="2" type="ORF">SEVIR_1G292366v2</name>
</gene>
<protein>
    <submittedName>
        <fullName evidence="2">Uncharacterized protein</fullName>
    </submittedName>
</protein>
<dbReference type="Gramene" id="TKW41111">
    <property type="protein sequence ID" value="TKW41111"/>
    <property type="gene ID" value="SEVIR_1G292366v2"/>
</dbReference>
<evidence type="ECO:0000256" key="1">
    <source>
        <dbReference type="SAM" id="SignalP"/>
    </source>
</evidence>
<evidence type="ECO:0000313" key="2">
    <source>
        <dbReference type="EMBL" id="TKW41111.1"/>
    </source>
</evidence>
<organism evidence="2 3">
    <name type="scientific">Setaria viridis</name>
    <name type="common">Green bristlegrass</name>
    <name type="synonym">Setaria italica subsp. viridis</name>
    <dbReference type="NCBI Taxonomy" id="4556"/>
    <lineage>
        <taxon>Eukaryota</taxon>
        <taxon>Viridiplantae</taxon>
        <taxon>Streptophyta</taxon>
        <taxon>Embryophyta</taxon>
        <taxon>Tracheophyta</taxon>
        <taxon>Spermatophyta</taxon>
        <taxon>Magnoliopsida</taxon>
        <taxon>Liliopsida</taxon>
        <taxon>Poales</taxon>
        <taxon>Poaceae</taxon>
        <taxon>PACMAD clade</taxon>
        <taxon>Panicoideae</taxon>
        <taxon>Panicodae</taxon>
        <taxon>Paniceae</taxon>
        <taxon>Cenchrinae</taxon>
        <taxon>Setaria</taxon>
    </lineage>
</organism>
<sequence length="84" mass="9375">MFRFCSVFGMLVYWQVVHGTVDGSSICGGAQPNLTYKAIKVYNPALSSRLLTLNLFMYSYFVNTTGFVCKFHRNLSLFASSSGL</sequence>
<dbReference type="Proteomes" id="UP000298652">
    <property type="component" value="Chromosome 1"/>
</dbReference>
<keyword evidence="3" id="KW-1185">Reference proteome</keyword>
<evidence type="ECO:0000313" key="3">
    <source>
        <dbReference type="Proteomes" id="UP000298652"/>
    </source>
</evidence>
<accession>A0A4U6WEE6</accession>
<proteinExistence type="predicted"/>
<dbReference type="EMBL" id="CM016552">
    <property type="protein sequence ID" value="TKW41111.1"/>
    <property type="molecule type" value="Genomic_DNA"/>
</dbReference>
<dbReference type="AlphaFoldDB" id="A0A4U6WEE6"/>
<feature type="chain" id="PRO_5020881785" evidence="1">
    <location>
        <begin position="20"/>
        <end position="84"/>
    </location>
</feature>
<feature type="signal peptide" evidence="1">
    <location>
        <begin position="1"/>
        <end position="19"/>
    </location>
</feature>